<dbReference type="InterPro" id="IPR042047">
    <property type="entry name" value="SleB_dom1"/>
</dbReference>
<gene>
    <name evidence="4" type="primary">sleB_1</name>
    <name evidence="4" type="ORF">ERS852572_00748</name>
</gene>
<evidence type="ECO:0000259" key="3">
    <source>
        <dbReference type="PROSITE" id="PS51781"/>
    </source>
</evidence>
<dbReference type="SMART" id="SM00287">
    <property type="entry name" value="SH3b"/>
    <property type="match status" value="2"/>
</dbReference>
<evidence type="ECO:0000256" key="2">
    <source>
        <dbReference type="SAM" id="SignalP"/>
    </source>
</evidence>
<feature type="domain" description="SH3b" evidence="3">
    <location>
        <begin position="252"/>
        <end position="317"/>
    </location>
</feature>
<feature type="region of interest" description="Disordered" evidence="1">
    <location>
        <begin position="105"/>
        <end position="173"/>
    </location>
</feature>
<evidence type="ECO:0000313" key="5">
    <source>
        <dbReference type="Proteomes" id="UP000095350"/>
    </source>
</evidence>
<dbReference type="InterPro" id="IPR011105">
    <property type="entry name" value="Cell_wall_hydrolase_SleB"/>
</dbReference>
<feature type="compositionally biased region" description="Acidic residues" evidence="1">
    <location>
        <begin position="131"/>
        <end position="164"/>
    </location>
</feature>
<dbReference type="PROSITE" id="PS51781">
    <property type="entry name" value="SH3B"/>
    <property type="match status" value="1"/>
</dbReference>
<keyword evidence="2" id="KW-0732">Signal</keyword>
<accession>A0A173S346</accession>
<evidence type="ECO:0000256" key="1">
    <source>
        <dbReference type="SAM" id="MobiDB-lite"/>
    </source>
</evidence>
<name>A0A173S346_9FIRM</name>
<dbReference type="InterPro" id="IPR052354">
    <property type="entry name" value="Cell_Wall_Dynamics_Protein"/>
</dbReference>
<dbReference type="AlphaFoldDB" id="A0A173S346"/>
<proteinExistence type="predicted"/>
<dbReference type="PANTHER" id="PTHR34408:SF1">
    <property type="entry name" value="GLYCOSYL HYDROLASE FAMILY 19 DOMAIN-CONTAINING PROTEIN HI_1415"/>
    <property type="match status" value="1"/>
</dbReference>
<dbReference type="GO" id="GO:0016787">
    <property type="term" value="F:hydrolase activity"/>
    <property type="evidence" value="ECO:0007669"/>
    <property type="project" value="InterPro"/>
</dbReference>
<dbReference type="RefSeq" id="WP_055193354.1">
    <property type="nucleotide sequence ID" value="NZ_CABIYH010000005.1"/>
</dbReference>
<sequence>MNLRKRAISGIMLAGSMVVMCAIADAASTVSAEAVAVVADTRTDLATDGTAGVVAQLNQINTDIVEMAAAGIEHSQTILVASADEEAQAVEDTDTLENASVVQNEAASIEESAQIESEEDGTAQDAGTIEDIQETVEENATDIENTENTETENTEETENIENAEDAGNTENTEDAEWQNRLMADVDEFLYVRASGGADAEIIGKLYKGDVADVVESGDTWTHVVSGDVDGYVNNDYCVSGEDALAYAQENVETEAQVNTNGLRVRNEASEDASVITAVSEGTTLTVDTDAEAEDGWVAVKYKGQTAYVSADYVTTELALGEAVTIEEEKAALAKKAEEEAAAKAAQTTETSTVQNASVSASYDDVTLLAALIQCEAGNECYEGQLAVGAVVMNRLRSGAYPSSISGVIYQSGQFPPAGQGMVASIAANGPKSSCVQAAQQALGGSDNTGGATCFSRASSGRAGVVIGNHVFY</sequence>
<dbReference type="Gene3D" id="2.30.30.40">
    <property type="entry name" value="SH3 Domains"/>
    <property type="match status" value="2"/>
</dbReference>
<organism evidence="4 5">
    <name type="scientific">Roseburia intestinalis</name>
    <dbReference type="NCBI Taxonomy" id="166486"/>
    <lineage>
        <taxon>Bacteria</taxon>
        <taxon>Bacillati</taxon>
        <taxon>Bacillota</taxon>
        <taxon>Clostridia</taxon>
        <taxon>Lachnospirales</taxon>
        <taxon>Lachnospiraceae</taxon>
        <taxon>Roseburia</taxon>
    </lineage>
</organism>
<feature type="compositionally biased region" description="Low complexity" evidence="1">
    <location>
        <begin position="105"/>
        <end position="115"/>
    </location>
</feature>
<dbReference type="Pfam" id="PF07486">
    <property type="entry name" value="Hydrolase_2"/>
    <property type="match status" value="1"/>
</dbReference>
<evidence type="ECO:0000313" key="4">
    <source>
        <dbReference type="EMBL" id="CUM84631.1"/>
    </source>
</evidence>
<dbReference type="Proteomes" id="UP000095350">
    <property type="component" value="Unassembled WGS sequence"/>
</dbReference>
<protein>
    <submittedName>
        <fullName evidence="4">Spore cortex-lytic enzyme</fullName>
    </submittedName>
</protein>
<dbReference type="PaxDb" id="166486-ERS852572_00748"/>
<dbReference type="Gene3D" id="1.10.10.2520">
    <property type="entry name" value="Cell wall hydrolase SleB, domain 1"/>
    <property type="match status" value="1"/>
</dbReference>
<dbReference type="STRING" id="166486.ERS852572_00748"/>
<feature type="signal peptide" evidence="2">
    <location>
        <begin position="1"/>
        <end position="21"/>
    </location>
</feature>
<dbReference type="Pfam" id="PF08239">
    <property type="entry name" value="SH3_3"/>
    <property type="match status" value="2"/>
</dbReference>
<dbReference type="InterPro" id="IPR003646">
    <property type="entry name" value="SH3-like_bac-type"/>
</dbReference>
<dbReference type="PANTHER" id="PTHR34408">
    <property type="entry name" value="FAMILY PROTEIN, PUTATIVE-RELATED"/>
    <property type="match status" value="1"/>
</dbReference>
<dbReference type="OrthoDB" id="9785345at2"/>
<dbReference type="EMBL" id="CYXZ01000005">
    <property type="protein sequence ID" value="CUM84631.1"/>
    <property type="molecule type" value="Genomic_DNA"/>
</dbReference>
<feature type="chain" id="PRO_5038421209" evidence="2">
    <location>
        <begin position="22"/>
        <end position="472"/>
    </location>
</feature>
<reference evidence="4 5" key="1">
    <citation type="submission" date="2015-09" db="EMBL/GenBank/DDBJ databases">
        <authorList>
            <consortium name="Pathogen Informatics"/>
        </authorList>
    </citation>
    <scope>NUCLEOTIDE SEQUENCE [LARGE SCALE GENOMIC DNA]</scope>
    <source>
        <strain evidence="4 5">2789STDY5834960</strain>
    </source>
</reference>